<dbReference type="Proteomes" id="UP001549320">
    <property type="component" value="Unassembled WGS sequence"/>
</dbReference>
<dbReference type="Pfam" id="PF00126">
    <property type="entry name" value="HTH_1"/>
    <property type="match status" value="1"/>
</dbReference>
<proteinExistence type="inferred from homology"/>
<name>A0ABV2Q863_9BURK</name>
<dbReference type="EMBL" id="JBEPSH010000004">
    <property type="protein sequence ID" value="MET4577223.1"/>
    <property type="molecule type" value="Genomic_DNA"/>
</dbReference>
<dbReference type="InterPro" id="IPR036388">
    <property type="entry name" value="WH-like_DNA-bd_sf"/>
</dbReference>
<protein>
    <submittedName>
        <fullName evidence="6">DNA-binding transcriptional LysR family regulator</fullName>
    </submittedName>
</protein>
<evidence type="ECO:0000256" key="1">
    <source>
        <dbReference type="ARBA" id="ARBA00009437"/>
    </source>
</evidence>
<dbReference type="InterPro" id="IPR036390">
    <property type="entry name" value="WH_DNA-bd_sf"/>
</dbReference>
<sequence length="299" mass="32892">METRWIQDFVTLTEVRNFTRAAELRNVSQAAFSRRIQALEQWLGATLVDRSCFPMRITEAGERFRPAAIALLGQISDVKAEAAGEQEGHVLRIALPFALAATRLAQWWSDWSQGLDVAASIGTGHVLDTMQSLSEGSVDMVICYQHAANPIAPDMSRHEKIFLGTEKVRPYSVAVETPQGRSAKFSLPGSAQQKVPLLMYAPTVYFSKVVDSAIENAPQALLSATMVESAMTDVLANMAHKGLGVAWLPDSSLEHGRFPDLVLAADDQWGTEVDIVAYRLRNNGRKVLERVWKRVGQGG</sequence>
<dbReference type="InterPro" id="IPR005119">
    <property type="entry name" value="LysR_subst-bd"/>
</dbReference>
<dbReference type="Pfam" id="PF03466">
    <property type="entry name" value="LysR_substrate"/>
    <property type="match status" value="1"/>
</dbReference>
<evidence type="ECO:0000256" key="4">
    <source>
        <dbReference type="ARBA" id="ARBA00023163"/>
    </source>
</evidence>
<keyword evidence="3 6" id="KW-0238">DNA-binding</keyword>
<dbReference type="SUPFAM" id="SSF46785">
    <property type="entry name" value="Winged helix' DNA-binding domain"/>
    <property type="match status" value="1"/>
</dbReference>
<keyword evidence="2" id="KW-0805">Transcription regulation</keyword>
<evidence type="ECO:0000256" key="2">
    <source>
        <dbReference type="ARBA" id="ARBA00023015"/>
    </source>
</evidence>
<dbReference type="Gene3D" id="1.10.10.10">
    <property type="entry name" value="Winged helix-like DNA-binding domain superfamily/Winged helix DNA-binding domain"/>
    <property type="match status" value="1"/>
</dbReference>
<gene>
    <name evidence="6" type="ORF">ABIE13_002334</name>
</gene>
<evidence type="ECO:0000313" key="6">
    <source>
        <dbReference type="EMBL" id="MET4577223.1"/>
    </source>
</evidence>
<accession>A0ABV2Q863</accession>
<dbReference type="PROSITE" id="PS50931">
    <property type="entry name" value="HTH_LYSR"/>
    <property type="match status" value="1"/>
</dbReference>
<dbReference type="RefSeq" id="WP_354443416.1">
    <property type="nucleotide sequence ID" value="NZ_JBEPSH010000004.1"/>
</dbReference>
<dbReference type="PRINTS" id="PR00039">
    <property type="entry name" value="HTHLYSR"/>
</dbReference>
<evidence type="ECO:0000259" key="5">
    <source>
        <dbReference type="PROSITE" id="PS50931"/>
    </source>
</evidence>
<dbReference type="PANTHER" id="PTHR30126:SF2">
    <property type="entry name" value="HTH-TYPE TRANSCRIPTIONAL REGULATOR YJIE"/>
    <property type="match status" value="1"/>
</dbReference>
<dbReference type="SUPFAM" id="SSF53850">
    <property type="entry name" value="Periplasmic binding protein-like II"/>
    <property type="match status" value="1"/>
</dbReference>
<keyword evidence="7" id="KW-1185">Reference proteome</keyword>
<reference evidence="6 7" key="1">
    <citation type="submission" date="2024-06" db="EMBL/GenBank/DDBJ databases">
        <title>Sorghum-associated microbial communities from plants grown in Nebraska, USA.</title>
        <authorList>
            <person name="Schachtman D."/>
        </authorList>
    </citation>
    <scope>NUCLEOTIDE SEQUENCE [LARGE SCALE GENOMIC DNA]</scope>
    <source>
        <strain evidence="6 7">2709</strain>
    </source>
</reference>
<comment type="similarity">
    <text evidence="1">Belongs to the LysR transcriptional regulatory family.</text>
</comment>
<dbReference type="InterPro" id="IPR000847">
    <property type="entry name" value="LysR_HTH_N"/>
</dbReference>
<dbReference type="GO" id="GO:0003677">
    <property type="term" value="F:DNA binding"/>
    <property type="evidence" value="ECO:0007669"/>
    <property type="project" value="UniProtKB-KW"/>
</dbReference>
<evidence type="ECO:0000313" key="7">
    <source>
        <dbReference type="Proteomes" id="UP001549320"/>
    </source>
</evidence>
<organism evidence="6 7">
    <name type="scientific">Ottowia thiooxydans</name>
    <dbReference type="NCBI Taxonomy" id="219182"/>
    <lineage>
        <taxon>Bacteria</taxon>
        <taxon>Pseudomonadati</taxon>
        <taxon>Pseudomonadota</taxon>
        <taxon>Betaproteobacteria</taxon>
        <taxon>Burkholderiales</taxon>
        <taxon>Comamonadaceae</taxon>
        <taxon>Ottowia</taxon>
    </lineage>
</organism>
<comment type="caution">
    <text evidence="6">The sequence shown here is derived from an EMBL/GenBank/DDBJ whole genome shotgun (WGS) entry which is preliminary data.</text>
</comment>
<feature type="domain" description="HTH lysR-type" evidence="5">
    <location>
        <begin position="1"/>
        <end position="58"/>
    </location>
</feature>
<dbReference type="PANTHER" id="PTHR30126">
    <property type="entry name" value="HTH-TYPE TRANSCRIPTIONAL REGULATOR"/>
    <property type="match status" value="1"/>
</dbReference>
<evidence type="ECO:0000256" key="3">
    <source>
        <dbReference type="ARBA" id="ARBA00023125"/>
    </source>
</evidence>
<keyword evidence="4" id="KW-0804">Transcription</keyword>